<evidence type="ECO:0000313" key="2">
    <source>
        <dbReference type="EMBL" id="CAB4157318.1"/>
    </source>
</evidence>
<gene>
    <name evidence="2" type="ORF">UFOVP691_17</name>
</gene>
<name>A0A6J5NKC0_9CAUD</name>
<reference evidence="2" key="1">
    <citation type="submission" date="2020-04" db="EMBL/GenBank/DDBJ databases">
        <authorList>
            <person name="Chiriac C."/>
            <person name="Salcher M."/>
            <person name="Ghai R."/>
            <person name="Kavagutti S V."/>
        </authorList>
    </citation>
    <scope>NUCLEOTIDE SEQUENCE</scope>
</reference>
<sequence>MKRILDYLIENAWVWAGTGLVLLTLSGTTLRQALWITCLTVLVHFMATMLRKGDPE</sequence>
<keyword evidence="1" id="KW-0472">Membrane</keyword>
<feature type="transmembrane region" description="Helical" evidence="1">
    <location>
        <begin position="7"/>
        <end position="26"/>
    </location>
</feature>
<proteinExistence type="predicted"/>
<keyword evidence="1" id="KW-1133">Transmembrane helix</keyword>
<accession>A0A6J5NKC0</accession>
<protein>
    <submittedName>
        <fullName evidence="2">Uncharacterized protein</fullName>
    </submittedName>
</protein>
<evidence type="ECO:0000256" key="1">
    <source>
        <dbReference type="SAM" id="Phobius"/>
    </source>
</evidence>
<dbReference type="EMBL" id="LR796663">
    <property type="protein sequence ID" value="CAB4157318.1"/>
    <property type="molecule type" value="Genomic_DNA"/>
</dbReference>
<keyword evidence="1" id="KW-0812">Transmembrane</keyword>
<organism evidence="2">
    <name type="scientific">uncultured Caudovirales phage</name>
    <dbReference type="NCBI Taxonomy" id="2100421"/>
    <lineage>
        <taxon>Viruses</taxon>
        <taxon>Duplodnaviria</taxon>
        <taxon>Heunggongvirae</taxon>
        <taxon>Uroviricota</taxon>
        <taxon>Caudoviricetes</taxon>
        <taxon>Peduoviridae</taxon>
        <taxon>Maltschvirus</taxon>
        <taxon>Maltschvirus maltsch</taxon>
    </lineage>
</organism>